<dbReference type="HOGENOM" id="CLU_1332070_0_0_1"/>
<sequence length="206" mass="22829">MPEMSSLPTRHGQPGRRRHVQCIPRVHRNTVPTEIASTIQERAIPNMAETSYHGNGENPHECAYKIHSSSASRFRRAVRIAVPVCYVGRRRLVCPWSDMGREAGGIGICITSGRAPPRAKNLRLRTRRGRGRVCTRCSWFPDPRFAHAKGYTAPRFVRCSCLDLRSGSTASPYHRTAAVPADATNGIDEHVYGFGGAEDGETEFEG</sequence>
<gene>
    <name evidence="1" type="ORF">M413DRAFT_376136</name>
</gene>
<accession>A0A0C2Y2X8</accession>
<keyword evidence="2" id="KW-1185">Reference proteome</keyword>
<reference evidence="1 2" key="1">
    <citation type="submission" date="2014-04" db="EMBL/GenBank/DDBJ databases">
        <authorList>
            <consortium name="DOE Joint Genome Institute"/>
            <person name="Kuo A."/>
            <person name="Gay G."/>
            <person name="Dore J."/>
            <person name="Kohler A."/>
            <person name="Nagy L.G."/>
            <person name="Floudas D."/>
            <person name="Copeland A."/>
            <person name="Barry K.W."/>
            <person name="Cichocki N."/>
            <person name="Veneault-Fourrey C."/>
            <person name="LaButti K."/>
            <person name="Lindquist E.A."/>
            <person name="Lipzen A."/>
            <person name="Lundell T."/>
            <person name="Morin E."/>
            <person name="Murat C."/>
            <person name="Sun H."/>
            <person name="Tunlid A."/>
            <person name="Henrissat B."/>
            <person name="Grigoriev I.V."/>
            <person name="Hibbett D.S."/>
            <person name="Martin F."/>
            <person name="Nordberg H.P."/>
            <person name="Cantor M.N."/>
            <person name="Hua S.X."/>
        </authorList>
    </citation>
    <scope>NUCLEOTIDE SEQUENCE [LARGE SCALE GENOMIC DNA]</scope>
    <source>
        <strain evidence="2">h7</strain>
    </source>
</reference>
<dbReference type="Proteomes" id="UP000053424">
    <property type="component" value="Unassembled WGS sequence"/>
</dbReference>
<evidence type="ECO:0000313" key="1">
    <source>
        <dbReference type="EMBL" id="KIM44173.1"/>
    </source>
</evidence>
<evidence type="ECO:0000313" key="2">
    <source>
        <dbReference type="Proteomes" id="UP000053424"/>
    </source>
</evidence>
<name>A0A0C2Y2X8_HEBCY</name>
<protein>
    <submittedName>
        <fullName evidence="1">Uncharacterized protein</fullName>
    </submittedName>
</protein>
<organism evidence="1 2">
    <name type="scientific">Hebeloma cylindrosporum</name>
    <dbReference type="NCBI Taxonomy" id="76867"/>
    <lineage>
        <taxon>Eukaryota</taxon>
        <taxon>Fungi</taxon>
        <taxon>Dikarya</taxon>
        <taxon>Basidiomycota</taxon>
        <taxon>Agaricomycotina</taxon>
        <taxon>Agaricomycetes</taxon>
        <taxon>Agaricomycetidae</taxon>
        <taxon>Agaricales</taxon>
        <taxon>Agaricineae</taxon>
        <taxon>Hymenogastraceae</taxon>
        <taxon>Hebeloma</taxon>
    </lineage>
</organism>
<reference evidence="2" key="2">
    <citation type="submission" date="2015-01" db="EMBL/GenBank/DDBJ databases">
        <title>Evolutionary Origins and Diversification of the Mycorrhizal Mutualists.</title>
        <authorList>
            <consortium name="DOE Joint Genome Institute"/>
            <consortium name="Mycorrhizal Genomics Consortium"/>
            <person name="Kohler A."/>
            <person name="Kuo A."/>
            <person name="Nagy L.G."/>
            <person name="Floudas D."/>
            <person name="Copeland A."/>
            <person name="Barry K.W."/>
            <person name="Cichocki N."/>
            <person name="Veneault-Fourrey C."/>
            <person name="LaButti K."/>
            <person name="Lindquist E.A."/>
            <person name="Lipzen A."/>
            <person name="Lundell T."/>
            <person name="Morin E."/>
            <person name="Murat C."/>
            <person name="Riley R."/>
            <person name="Ohm R."/>
            <person name="Sun H."/>
            <person name="Tunlid A."/>
            <person name="Henrissat B."/>
            <person name="Grigoriev I.V."/>
            <person name="Hibbett D.S."/>
            <person name="Martin F."/>
        </authorList>
    </citation>
    <scope>NUCLEOTIDE SEQUENCE [LARGE SCALE GENOMIC DNA]</scope>
    <source>
        <strain evidence="2">h7</strain>
    </source>
</reference>
<dbReference type="AlphaFoldDB" id="A0A0C2Y2X8"/>
<dbReference type="EMBL" id="KN831774">
    <property type="protein sequence ID" value="KIM44173.1"/>
    <property type="molecule type" value="Genomic_DNA"/>
</dbReference>
<proteinExistence type="predicted"/>